<dbReference type="RefSeq" id="WP_092082024.1">
    <property type="nucleotide sequence ID" value="NZ_FOYI01000012.1"/>
</dbReference>
<evidence type="ECO:0000313" key="3">
    <source>
        <dbReference type="EMBL" id="SFR17396.1"/>
    </source>
</evidence>
<keyword evidence="1" id="KW-0812">Transmembrane</keyword>
<sequence length="234" mass="23965">MKHLVAAVFALLIGQAASAATVVVDTNPNINTGYSGTTITNGVQHIDVLANGQSDLRFVAGSYFGGISFALVSGGSYATDGKLYQTSIARFRDAVSLEYFLTGFSVGDLVGEPGATFGSSGKLYDDTFLSEKGPLKAPGSTAYIGFRIQASSTYGTDDGLYFIGAPEETYYGYIELTRGSVILGDIGLSGISGASVLIPASSSGGTSTVPLPAGMPLLLAGLGGFAALRRKARA</sequence>
<evidence type="ECO:0000256" key="1">
    <source>
        <dbReference type="SAM" id="Phobius"/>
    </source>
</evidence>
<keyword evidence="4" id="KW-1185">Reference proteome</keyword>
<feature type="transmembrane region" description="Helical" evidence="1">
    <location>
        <begin position="209"/>
        <end position="228"/>
    </location>
</feature>
<protein>
    <submittedName>
        <fullName evidence="3">VPLPA-CTERM protein sorting domain-containing protein</fullName>
    </submittedName>
</protein>
<dbReference type="AlphaFoldDB" id="A0A1I6EI06"/>
<feature type="signal peptide" evidence="2">
    <location>
        <begin position="1"/>
        <end position="19"/>
    </location>
</feature>
<reference evidence="3 4" key="1">
    <citation type="submission" date="2016-10" db="EMBL/GenBank/DDBJ databases">
        <authorList>
            <person name="de Groot N.N."/>
        </authorList>
    </citation>
    <scope>NUCLEOTIDE SEQUENCE [LARGE SCALE GENOMIC DNA]</scope>
    <source>
        <strain evidence="4">KMM 9023,NRIC 0796,JCM 17311,KCTC 23692</strain>
    </source>
</reference>
<proteinExistence type="predicted"/>
<evidence type="ECO:0000256" key="2">
    <source>
        <dbReference type="SAM" id="SignalP"/>
    </source>
</evidence>
<dbReference type="NCBIfam" id="TIGR03370">
    <property type="entry name" value="VPLPA-CTERM"/>
    <property type="match status" value="1"/>
</dbReference>
<keyword evidence="1" id="KW-0472">Membrane</keyword>
<feature type="chain" id="PRO_5011465112" evidence="2">
    <location>
        <begin position="20"/>
        <end position="234"/>
    </location>
</feature>
<dbReference type="InterPro" id="IPR022472">
    <property type="entry name" value="VPLPA-CTERM"/>
</dbReference>
<keyword evidence="2" id="KW-0732">Signal</keyword>
<accession>A0A1I6EI06</accession>
<gene>
    <name evidence="3" type="ORF">SAMN04515673_11266</name>
</gene>
<organism evidence="3 4">
    <name type="scientific">Poseidonocella sedimentorum</name>
    <dbReference type="NCBI Taxonomy" id="871652"/>
    <lineage>
        <taxon>Bacteria</taxon>
        <taxon>Pseudomonadati</taxon>
        <taxon>Pseudomonadota</taxon>
        <taxon>Alphaproteobacteria</taxon>
        <taxon>Rhodobacterales</taxon>
        <taxon>Roseobacteraceae</taxon>
        <taxon>Poseidonocella</taxon>
    </lineage>
</organism>
<keyword evidence="1" id="KW-1133">Transmembrane helix</keyword>
<dbReference type="Proteomes" id="UP000199302">
    <property type="component" value="Unassembled WGS sequence"/>
</dbReference>
<dbReference type="OrthoDB" id="9918055at2"/>
<evidence type="ECO:0000313" key="4">
    <source>
        <dbReference type="Proteomes" id="UP000199302"/>
    </source>
</evidence>
<dbReference type="EMBL" id="FOYI01000012">
    <property type="protein sequence ID" value="SFR17396.1"/>
    <property type="molecule type" value="Genomic_DNA"/>
</dbReference>
<name>A0A1I6EI06_9RHOB</name>